<dbReference type="EMBL" id="OE842547">
    <property type="protein sequence ID" value="CAD7600582.1"/>
    <property type="molecule type" value="Genomic_DNA"/>
</dbReference>
<evidence type="ECO:0000256" key="6">
    <source>
        <dbReference type="ARBA" id="ARBA00023242"/>
    </source>
</evidence>
<evidence type="ECO:0000256" key="7">
    <source>
        <dbReference type="SAM" id="MobiDB-lite"/>
    </source>
</evidence>
<dbReference type="GO" id="GO:0000981">
    <property type="term" value="F:DNA-binding transcription factor activity, RNA polymerase II-specific"/>
    <property type="evidence" value="ECO:0007669"/>
    <property type="project" value="TreeGrafter"/>
</dbReference>
<feature type="compositionally biased region" description="Low complexity" evidence="7">
    <location>
        <begin position="148"/>
        <end position="162"/>
    </location>
</feature>
<evidence type="ECO:0000256" key="5">
    <source>
        <dbReference type="ARBA" id="ARBA00023163"/>
    </source>
</evidence>
<dbReference type="PANTHER" id="PTHR12533:SF7">
    <property type="entry name" value="NFAT NUCLEAR FACTOR, ISOFORM B"/>
    <property type="match status" value="1"/>
</dbReference>
<gene>
    <name evidence="9" type="ORF">TGEB3V08_LOCUS7656</name>
</gene>
<evidence type="ECO:0000256" key="1">
    <source>
        <dbReference type="ARBA" id="ARBA00004123"/>
    </source>
</evidence>
<keyword evidence="6" id="KW-0539">Nucleus</keyword>
<dbReference type="SUPFAM" id="SSF49417">
    <property type="entry name" value="p53-like transcription factors"/>
    <property type="match status" value="1"/>
</dbReference>
<reference evidence="9" key="1">
    <citation type="submission" date="2020-11" db="EMBL/GenBank/DDBJ databases">
        <authorList>
            <person name="Tran Van P."/>
        </authorList>
    </citation>
    <scope>NUCLEOTIDE SEQUENCE</scope>
</reference>
<dbReference type="InterPro" id="IPR013783">
    <property type="entry name" value="Ig-like_fold"/>
</dbReference>
<dbReference type="PANTHER" id="PTHR12533">
    <property type="entry name" value="NFAT"/>
    <property type="match status" value="1"/>
</dbReference>
<comment type="subcellular location">
    <subcellularLocation>
        <location evidence="1">Nucleus</location>
    </subcellularLocation>
</comment>
<dbReference type="Pfam" id="PF00554">
    <property type="entry name" value="RHD_DNA_bind"/>
    <property type="match status" value="1"/>
</dbReference>
<dbReference type="Pfam" id="PF16179">
    <property type="entry name" value="RHD_dimer"/>
    <property type="match status" value="1"/>
</dbReference>
<sequence>MEWANFAYETGPFHSTSGSMKLTLGTTPTTRVHRRVGKGAATKRSAVSQQHRLLSAREQERTAVDPCDNSNDSGLGYDHPPEFSLIARNTFRFTEKETPWMLEHSEAKRKKLEIKLKSDNANDKYSFSNTMSCRGKKGTPDTSGLLRTDTQTHTHTGTPVRTESPVSRAHGKFQTRCAQANVPSRRTTGPVTLTSQLLGASRNGKIHLQILCQPEQQHRARYQTEGSRGAVKDRSGNGFPVIKLEGYDKPTTLQVFIGTDMGRVAPHMFYQACRVSGKNSTPCIEKKMDGTVVIEVNFDPAKNMVITCDCVGILKERNVDVEHRFPEHSAARNKKKSTRCRMVFRTTITHPDGSTEVLQISSQQIVCTQPPGIPEICKKSLTTCPCTGGMELFMFGKNFLKDTRVVFQHTAAESPWEEAIQPDKEFLQQGQSIKGSQGGGRLGSRLSGIISKMVVDCRLSGATCKMVVDWLASPSGAAHKVKIDAVD</sequence>
<feature type="domain" description="RHD" evidence="8">
    <location>
        <begin position="201"/>
        <end position="372"/>
    </location>
</feature>
<keyword evidence="3" id="KW-0805">Transcription regulation</keyword>
<proteinExistence type="predicted"/>
<dbReference type="Gene3D" id="2.60.40.10">
    <property type="entry name" value="Immunoglobulins"/>
    <property type="match status" value="1"/>
</dbReference>
<dbReference type="Gene3D" id="2.60.40.340">
    <property type="entry name" value="Rel homology domain (RHD), DNA-binding domain"/>
    <property type="match status" value="1"/>
</dbReference>
<dbReference type="InterPro" id="IPR008967">
    <property type="entry name" value="p53-like_TF_DNA-bd_sf"/>
</dbReference>
<organism evidence="9">
    <name type="scientific">Timema genevievae</name>
    <name type="common">Walking stick</name>
    <dbReference type="NCBI Taxonomy" id="629358"/>
    <lineage>
        <taxon>Eukaryota</taxon>
        <taxon>Metazoa</taxon>
        <taxon>Ecdysozoa</taxon>
        <taxon>Arthropoda</taxon>
        <taxon>Hexapoda</taxon>
        <taxon>Insecta</taxon>
        <taxon>Pterygota</taxon>
        <taxon>Neoptera</taxon>
        <taxon>Polyneoptera</taxon>
        <taxon>Phasmatodea</taxon>
        <taxon>Timematodea</taxon>
        <taxon>Timematoidea</taxon>
        <taxon>Timematidae</taxon>
        <taxon>Timema</taxon>
    </lineage>
</organism>
<feature type="region of interest" description="Disordered" evidence="7">
    <location>
        <begin position="55"/>
        <end position="79"/>
    </location>
</feature>
<dbReference type="InterPro" id="IPR014756">
    <property type="entry name" value="Ig_E-set"/>
</dbReference>
<evidence type="ECO:0000259" key="8">
    <source>
        <dbReference type="PROSITE" id="PS50254"/>
    </source>
</evidence>
<evidence type="ECO:0000313" key="9">
    <source>
        <dbReference type="EMBL" id="CAD7600582.1"/>
    </source>
</evidence>
<dbReference type="InterPro" id="IPR037059">
    <property type="entry name" value="RHD_DNA_bind_dom_sf"/>
</dbReference>
<keyword evidence="2" id="KW-0597">Phosphoprotein</keyword>
<name>A0A7R9K2M5_TIMGE</name>
<feature type="region of interest" description="Disordered" evidence="7">
    <location>
        <begin position="131"/>
        <end position="169"/>
    </location>
</feature>
<accession>A0A7R9K2M5</accession>
<dbReference type="GO" id="GO:0005667">
    <property type="term" value="C:transcription regulator complex"/>
    <property type="evidence" value="ECO:0007669"/>
    <property type="project" value="TreeGrafter"/>
</dbReference>
<protein>
    <recommendedName>
        <fullName evidence="8">RHD domain-containing protein</fullName>
    </recommendedName>
</protein>
<dbReference type="SUPFAM" id="SSF81296">
    <property type="entry name" value="E set domains"/>
    <property type="match status" value="1"/>
</dbReference>
<dbReference type="InterPro" id="IPR008366">
    <property type="entry name" value="NFAT"/>
</dbReference>
<dbReference type="PROSITE" id="PS50254">
    <property type="entry name" value="REL_2"/>
    <property type="match status" value="1"/>
</dbReference>
<keyword evidence="4" id="KW-0238">DNA-binding</keyword>
<keyword evidence="5" id="KW-0804">Transcription</keyword>
<evidence type="ECO:0000256" key="2">
    <source>
        <dbReference type="ARBA" id="ARBA00022553"/>
    </source>
</evidence>
<dbReference type="GO" id="GO:0005634">
    <property type="term" value="C:nucleus"/>
    <property type="evidence" value="ECO:0007669"/>
    <property type="project" value="UniProtKB-SubCell"/>
</dbReference>
<dbReference type="InterPro" id="IPR032397">
    <property type="entry name" value="RHD_dimer"/>
</dbReference>
<evidence type="ECO:0000256" key="3">
    <source>
        <dbReference type="ARBA" id="ARBA00023015"/>
    </source>
</evidence>
<dbReference type="InterPro" id="IPR011539">
    <property type="entry name" value="RHD_DNA_bind_dom"/>
</dbReference>
<evidence type="ECO:0000256" key="4">
    <source>
        <dbReference type="ARBA" id="ARBA00023125"/>
    </source>
</evidence>
<dbReference type="FunFam" id="2.60.40.340:FF:000002">
    <property type="entry name" value="Nuclear factor of activated T-cells 5, tonicity-responsive"/>
    <property type="match status" value="1"/>
</dbReference>
<dbReference type="GO" id="GO:0000978">
    <property type="term" value="F:RNA polymerase II cis-regulatory region sequence-specific DNA binding"/>
    <property type="evidence" value="ECO:0007669"/>
    <property type="project" value="TreeGrafter"/>
</dbReference>
<dbReference type="AlphaFoldDB" id="A0A7R9K2M5"/>